<organism evidence="1 2">
    <name type="scientific">Agrobacterium vitis</name>
    <name type="common">Rhizobium vitis</name>
    <dbReference type="NCBI Taxonomy" id="373"/>
    <lineage>
        <taxon>Bacteria</taxon>
        <taxon>Pseudomonadati</taxon>
        <taxon>Pseudomonadota</taxon>
        <taxon>Alphaproteobacteria</taxon>
        <taxon>Hyphomicrobiales</taxon>
        <taxon>Rhizobiaceae</taxon>
        <taxon>Rhizobium/Agrobacterium group</taxon>
        <taxon>Agrobacterium</taxon>
    </lineage>
</organism>
<accession>A0A368P486</accession>
<dbReference type="EMBL" id="QUSG01000002">
    <property type="protein sequence ID" value="KAA3530299.1"/>
    <property type="molecule type" value="Genomic_DNA"/>
</dbReference>
<comment type="caution">
    <text evidence="1">The sequence shown here is derived from an EMBL/GenBank/DDBJ whole genome shotgun (WGS) entry which is preliminary data.</text>
</comment>
<evidence type="ECO:0000313" key="2">
    <source>
        <dbReference type="Proteomes" id="UP000436911"/>
    </source>
</evidence>
<dbReference type="Proteomes" id="UP000436911">
    <property type="component" value="Unassembled WGS sequence"/>
</dbReference>
<name>A0A368P486_AGRVI</name>
<gene>
    <name evidence="1" type="ORF">DXT89_06150</name>
</gene>
<dbReference type="AlphaFoldDB" id="A0A368P486"/>
<sequence>MGNVLFKIAGFVQTADAEKITDNSGISRRTLPYGLIEEWSGDLNNGLVKIGEKTAIFHGLSSQECGLLTITRCYDYKDRMSILEIFEKAASAVSSFYYSTVIVRSLSTKQPVFCMGKSCALGSQNGSIAGVFIFPALS</sequence>
<protein>
    <submittedName>
        <fullName evidence="1">Uncharacterized protein</fullName>
    </submittedName>
</protein>
<evidence type="ECO:0000313" key="1">
    <source>
        <dbReference type="EMBL" id="KAA3530299.1"/>
    </source>
</evidence>
<proteinExistence type="predicted"/>
<reference evidence="1 2" key="1">
    <citation type="submission" date="2018-08" db="EMBL/GenBank/DDBJ databases">
        <title>Genome sequencing of Agrobacterium vitis strain ICMP 10754.</title>
        <authorList>
            <person name="Visnovsky S.B."/>
            <person name="Pitman A.R."/>
        </authorList>
    </citation>
    <scope>NUCLEOTIDE SEQUENCE [LARGE SCALE GENOMIC DNA]</scope>
    <source>
        <strain evidence="1 2">ICMP 10754</strain>
    </source>
</reference>